<feature type="transmembrane region" description="Helical" evidence="2">
    <location>
        <begin position="138"/>
        <end position="155"/>
    </location>
</feature>
<keyword evidence="2" id="KW-0812">Transmembrane</keyword>
<reference evidence="4 5" key="1">
    <citation type="submission" date="2020-09" db="EMBL/GenBank/DDBJ databases">
        <title>De no assembly of potato wild relative species, Solanum commersonii.</title>
        <authorList>
            <person name="Cho K."/>
        </authorList>
    </citation>
    <scope>NUCLEOTIDE SEQUENCE [LARGE SCALE GENOMIC DNA]</scope>
    <source>
        <strain evidence="4">LZ3.2</strain>
        <tissue evidence="4">Leaf</tissue>
    </source>
</reference>
<protein>
    <submittedName>
        <fullName evidence="4">Uncharacterized protein</fullName>
    </submittedName>
</protein>
<keyword evidence="2" id="KW-1133">Transmembrane helix</keyword>
<feature type="compositionally biased region" description="Low complexity" evidence="1">
    <location>
        <begin position="27"/>
        <end position="40"/>
    </location>
</feature>
<evidence type="ECO:0000256" key="1">
    <source>
        <dbReference type="SAM" id="MobiDB-lite"/>
    </source>
</evidence>
<feature type="chain" id="PRO_5039955280" evidence="3">
    <location>
        <begin position="25"/>
        <end position="156"/>
    </location>
</feature>
<name>A0A9J5YT23_SOLCO</name>
<sequence length="156" mass="16424">MKNVMKAVFVISIIMCVLVTPTIARVSGSRGSTRGSSTTRLTPAVRAARGASNNSSSSTPLCMSSIAMALFAYLSFNVMKVVFVISIIMCVLLTPTIAKVSASRGSTRTSTTRLTPVVRAGARADAPSSNNSSSSTPLFMSSIAMALFAYLSFVYF</sequence>
<dbReference type="Proteomes" id="UP000824120">
    <property type="component" value="Chromosome 6"/>
</dbReference>
<feature type="transmembrane region" description="Helical" evidence="2">
    <location>
        <begin position="57"/>
        <end position="74"/>
    </location>
</feature>
<dbReference type="EMBL" id="JACXVP010000006">
    <property type="protein sequence ID" value="KAG5602989.1"/>
    <property type="molecule type" value="Genomic_DNA"/>
</dbReference>
<evidence type="ECO:0000256" key="2">
    <source>
        <dbReference type="SAM" id="Phobius"/>
    </source>
</evidence>
<gene>
    <name evidence="4" type="ORF">H5410_034359</name>
</gene>
<feature type="region of interest" description="Disordered" evidence="1">
    <location>
        <begin position="27"/>
        <end position="59"/>
    </location>
</feature>
<organism evidence="4 5">
    <name type="scientific">Solanum commersonii</name>
    <name type="common">Commerson's wild potato</name>
    <name type="synonym">Commerson's nightshade</name>
    <dbReference type="NCBI Taxonomy" id="4109"/>
    <lineage>
        <taxon>Eukaryota</taxon>
        <taxon>Viridiplantae</taxon>
        <taxon>Streptophyta</taxon>
        <taxon>Embryophyta</taxon>
        <taxon>Tracheophyta</taxon>
        <taxon>Spermatophyta</taxon>
        <taxon>Magnoliopsida</taxon>
        <taxon>eudicotyledons</taxon>
        <taxon>Gunneridae</taxon>
        <taxon>Pentapetalae</taxon>
        <taxon>asterids</taxon>
        <taxon>lamiids</taxon>
        <taxon>Solanales</taxon>
        <taxon>Solanaceae</taxon>
        <taxon>Solanoideae</taxon>
        <taxon>Solaneae</taxon>
        <taxon>Solanum</taxon>
    </lineage>
</organism>
<proteinExistence type="predicted"/>
<evidence type="ECO:0000313" key="5">
    <source>
        <dbReference type="Proteomes" id="UP000824120"/>
    </source>
</evidence>
<feature type="signal peptide" evidence="3">
    <location>
        <begin position="1"/>
        <end position="24"/>
    </location>
</feature>
<keyword evidence="2" id="KW-0472">Membrane</keyword>
<accession>A0A9J5YT23</accession>
<evidence type="ECO:0000256" key="3">
    <source>
        <dbReference type="SAM" id="SignalP"/>
    </source>
</evidence>
<keyword evidence="5" id="KW-1185">Reference proteome</keyword>
<feature type="transmembrane region" description="Helical" evidence="2">
    <location>
        <begin position="81"/>
        <end position="98"/>
    </location>
</feature>
<dbReference type="AlphaFoldDB" id="A0A9J5YT23"/>
<keyword evidence="3" id="KW-0732">Signal</keyword>
<comment type="caution">
    <text evidence="4">The sequence shown here is derived from an EMBL/GenBank/DDBJ whole genome shotgun (WGS) entry which is preliminary data.</text>
</comment>
<evidence type="ECO:0000313" key="4">
    <source>
        <dbReference type="EMBL" id="KAG5602989.1"/>
    </source>
</evidence>